<dbReference type="GO" id="GO:0003796">
    <property type="term" value="F:lysozyme activity"/>
    <property type="evidence" value="ECO:0007669"/>
    <property type="project" value="InterPro"/>
</dbReference>
<keyword evidence="2 5" id="KW-0732">Signal</keyword>
<dbReference type="Pfam" id="PF00062">
    <property type="entry name" value="Lys"/>
    <property type="match status" value="1"/>
</dbReference>
<dbReference type="Proteomes" id="UP000095300">
    <property type="component" value="Unassembled WGS sequence"/>
</dbReference>
<dbReference type="FunFam" id="1.10.530.10:FF:000001">
    <property type="entry name" value="Lysozyme C"/>
    <property type="match status" value="1"/>
</dbReference>
<dbReference type="KEGG" id="scac:106092516"/>
<dbReference type="SMART" id="SM00263">
    <property type="entry name" value="LYZ1"/>
    <property type="match status" value="1"/>
</dbReference>
<evidence type="ECO:0000256" key="3">
    <source>
        <dbReference type="ARBA" id="ARBA00023157"/>
    </source>
</evidence>
<evidence type="ECO:0000256" key="4">
    <source>
        <dbReference type="RuleBase" id="RU004440"/>
    </source>
</evidence>
<keyword evidence="8" id="KW-1185">Reference proteome</keyword>
<dbReference type="OrthoDB" id="17373at2759"/>
<dbReference type="CDD" id="cd16899">
    <property type="entry name" value="LYZ_C_invert"/>
    <property type="match status" value="1"/>
</dbReference>
<dbReference type="PRINTS" id="PR00135">
    <property type="entry name" value="LYZLACT"/>
</dbReference>
<dbReference type="InterPro" id="IPR001916">
    <property type="entry name" value="Glyco_hydro_22"/>
</dbReference>
<evidence type="ECO:0000259" key="6">
    <source>
        <dbReference type="PROSITE" id="PS00128"/>
    </source>
</evidence>
<dbReference type="SUPFAM" id="SSF53955">
    <property type="entry name" value="Lysozyme-like"/>
    <property type="match status" value="1"/>
</dbReference>
<proteinExistence type="inferred from homology"/>
<comment type="similarity">
    <text evidence="1 4">Belongs to the glycosyl hydrolase 22 family.</text>
</comment>
<feature type="signal peptide" evidence="5">
    <location>
        <begin position="1"/>
        <end position="19"/>
    </location>
</feature>
<evidence type="ECO:0000313" key="8">
    <source>
        <dbReference type="Proteomes" id="UP000095300"/>
    </source>
</evidence>
<dbReference type="PANTHER" id="PTHR11407:SF36">
    <property type="entry name" value="GEO02684P1-RELATED"/>
    <property type="match status" value="1"/>
</dbReference>
<name>A0A1I8NR83_STOCA</name>
<reference evidence="7" key="1">
    <citation type="submission" date="2020-05" db="UniProtKB">
        <authorList>
            <consortium name="EnsemblMetazoa"/>
        </authorList>
    </citation>
    <scope>IDENTIFICATION</scope>
    <source>
        <strain evidence="7">USDA</strain>
    </source>
</reference>
<dbReference type="InterPro" id="IPR019799">
    <property type="entry name" value="Glyco_hydro_22_CS"/>
</dbReference>
<dbReference type="PRINTS" id="PR00137">
    <property type="entry name" value="LYSOZYME"/>
</dbReference>
<gene>
    <name evidence="7" type="primary">106092516</name>
</gene>
<dbReference type="AlphaFoldDB" id="A0A1I8NR83"/>
<protein>
    <recommendedName>
        <fullName evidence="6">Glycosyl hydrolases family 22 (GH22) domain-containing protein</fullName>
    </recommendedName>
</protein>
<dbReference type="PANTHER" id="PTHR11407">
    <property type="entry name" value="LYSOZYME C"/>
    <property type="match status" value="1"/>
</dbReference>
<accession>A0A1I8NR83</accession>
<dbReference type="Gene3D" id="1.10.530.10">
    <property type="match status" value="1"/>
</dbReference>
<evidence type="ECO:0000256" key="1">
    <source>
        <dbReference type="ARBA" id="ARBA00010859"/>
    </source>
</evidence>
<evidence type="ECO:0000256" key="2">
    <source>
        <dbReference type="ARBA" id="ARBA00022729"/>
    </source>
</evidence>
<evidence type="ECO:0000256" key="5">
    <source>
        <dbReference type="SAM" id="SignalP"/>
    </source>
</evidence>
<keyword evidence="3" id="KW-1015">Disulfide bond</keyword>
<dbReference type="InterPro" id="IPR023346">
    <property type="entry name" value="Lysozyme-like_dom_sf"/>
</dbReference>
<evidence type="ECO:0000313" key="7">
    <source>
        <dbReference type="EnsemblMetazoa" id="SCAU001341-PA"/>
    </source>
</evidence>
<dbReference type="PROSITE" id="PS00128">
    <property type="entry name" value="GLYCOSYL_HYDROL_F22_1"/>
    <property type="match status" value="1"/>
</dbReference>
<sequence length="141" mass="15688">MKVFVVVLAALALAAPIFGRTMNRCSLAREMYAMGVPKSELARWTCIAEHESSYRTNVVGPTNSNGSNDYGIFQINDRYWCKPRNGKSSHNNCGLSCDSLLTDNIKNSVNCARLVMRSQGWDAWSVWPKCSGKLPSIDDCF</sequence>
<feature type="chain" id="PRO_5009325475" description="Glycosyl hydrolases family 22 (GH22) domain-containing protein" evidence="5">
    <location>
        <begin position="20"/>
        <end position="141"/>
    </location>
</feature>
<dbReference type="PROSITE" id="PS51348">
    <property type="entry name" value="GLYCOSYL_HYDROL_F22_2"/>
    <property type="match status" value="1"/>
</dbReference>
<dbReference type="InterPro" id="IPR000974">
    <property type="entry name" value="Glyco_hydro_22_lys"/>
</dbReference>
<feature type="domain" description="Glycosyl hydrolases family 22 (GH22)" evidence="6">
    <location>
        <begin position="93"/>
        <end position="111"/>
    </location>
</feature>
<dbReference type="VEuPathDB" id="VectorBase:SCAU001341"/>
<dbReference type="EnsemblMetazoa" id="SCAU001341-RA">
    <property type="protein sequence ID" value="SCAU001341-PA"/>
    <property type="gene ID" value="SCAU001341"/>
</dbReference>
<organism evidence="7 8">
    <name type="scientific">Stomoxys calcitrans</name>
    <name type="common">Stable fly</name>
    <name type="synonym">Conops calcitrans</name>
    <dbReference type="NCBI Taxonomy" id="35570"/>
    <lineage>
        <taxon>Eukaryota</taxon>
        <taxon>Metazoa</taxon>
        <taxon>Ecdysozoa</taxon>
        <taxon>Arthropoda</taxon>
        <taxon>Hexapoda</taxon>
        <taxon>Insecta</taxon>
        <taxon>Pterygota</taxon>
        <taxon>Neoptera</taxon>
        <taxon>Endopterygota</taxon>
        <taxon>Diptera</taxon>
        <taxon>Brachycera</taxon>
        <taxon>Muscomorpha</taxon>
        <taxon>Muscoidea</taxon>
        <taxon>Muscidae</taxon>
        <taxon>Stomoxys</taxon>
    </lineage>
</organism>